<name>A0A1S1HLQ8_PROST</name>
<comment type="caution">
    <text evidence="1">The sequence shown here is derived from an EMBL/GenBank/DDBJ whole genome shotgun (WGS) entry which is preliminary data.</text>
</comment>
<sequence>MTIFNDEERKAGTLILSQFKMFNEASAFFAQYIDPVFFNGFDNYFKQIAERKNWVGEYEFNKKSCIWFSPKNWQLTVNEEKTKEWKYWFETYYLLDDEIDYRLSMLTNTSSKQSMFGIRFTVNSGWIGGNRCLNEFSKNISSHHIDQLKELGLTHQGKGNFFIPLKLEIEQIAACWKEFASFSIEHDVFKPIDELMDKLEKSSTIFDEIFSTVNPAQE</sequence>
<proteinExistence type="predicted"/>
<protein>
    <submittedName>
        <fullName evidence="1">Uncharacterized protein</fullName>
    </submittedName>
</protein>
<evidence type="ECO:0000313" key="2">
    <source>
        <dbReference type="Proteomes" id="UP000179588"/>
    </source>
</evidence>
<dbReference type="OrthoDB" id="6624103at2"/>
<dbReference type="AlphaFoldDB" id="A0A1S1HLQ8"/>
<evidence type="ECO:0000313" key="1">
    <source>
        <dbReference type="EMBL" id="OHT23229.1"/>
    </source>
</evidence>
<dbReference type="RefSeq" id="WP_070929202.1">
    <property type="nucleotide sequence ID" value="NZ_CANMXG010000001.1"/>
</dbReference>
<organism evidence="1 2">
    <name type="scientific">Providencia stuartii</name>
    <dbReference type="NCBI Taxonomy" id="588"/>
    <lineage>
        <taxon>Bacteria</taxon>
        <taxon>Pseudomonadati</taxon>
        <taxon>Pseudomonadota</taxon>
        <taxon>Gammaproteobacteria</taxon>
        <taxon>Enterobacterales</taxon>
        <taxon>Morganellaceae</taxon>
        <taxon>Providencia</taxon>
    </lineage>
</organism>
<accession>A0A1S1HLQ8</accession>
<gene>
    <name evidence="1" type="ORF">A3Q29_07350</name>
</gene>
<dbReference type="Proteomes" id="UP000179588">
    <property type="component" value="Unassembled WGS sequence"/>
</dbReference>
<dbReference type="EMBL" id="LVIE01000190">
    <property type="protein sequence ID" value="OHT23229.1"/>
    <property type="molecule type" value="Genomic_DNA"/>
</dbReference>
<keyword evidence="2" id="KW-1185">Reference proteome</keyword>
<reference evidence="1 2" key="1">
    <citation type="submission" date="2016-03" db="EMBL/GenBank/DDBJ databases">
        <title>Genome sequence of Providencia stuartii strain, isolated from the salivary glands of larval Lucilia sericata.</title>
        <authorList>
            <person name="Yuan Y."/>
            <person name="Zhang Y."/>
            <person name="Fu S."/>
            <person name="Crippen T.L."/>
            <person name="Visi D."/>
            <person name="Benbow M.E."/>
            <person name="Allen M."/>
            <person name="Tomberlin J.K."/>
            <person name="Sze S.-H."/>
            <person name="Tarone A.M."/>
        </authorList>
    </citation>
    <scope>NUCLEOTIDE SEQUENCE [LARGE SCALE GENOMIC DNA]</scope>
    <source>
        <strain evidence="1 2">Crippen</strain>
    </source>
</reference>